<dbReference type="CDD" id="cd11041">
    <property type="entry name" value="CYP503A1-like"/>
    <property type="match status" value="1"/>
</dbReference>
<evidence type="ECO:0000256" key="2">
    <source>
        <dbReference type="ARBA" id="ARBA00010617"/>
    </source>
</evidence>
<keyword evidence="5" id="KW-0560">Oxidoreductase</keyword>
<keyword evidence="11" id="KW-1185">Reference proteome</keyword>
<evidence type="ECO:0000256" key="5">
    <source>
        <dbReference type="ARBA" id="ARBA00023002"/>
    </source>
</evidence>
<dbReference type="InterPro" id="IPR002403">
    <property type="entry name" value="Cyt_P450_E_grp-IV"/>
</dbReference>
<feature type="transmembrane region" description="Helical" evidence="9">
    <location>
        <begin position="23"/>
        <end position="45"/>
    </location>
</feature>
<name>A0A9P7KJR6_9HYPO</name>
<dbReference type="SUPFAM" id="SSF48264">
    <property type="entry name" value="Cytochrome P450"/>
    <property type="match status" value="1"/>
</dbReference>
<keyword evidence="9" id="KW-1133">Transmembrane helix</keyword>
<keyword evidence="9" id="KW-0472">Membrane</keyword>
<evidence type="ECO:0000313" key="10">
    <source>
        <dbReference type="EMBL" id="KAG5655316.1"/>
    </source>
</evidence>
<evidence type="ECO:0000313" key="11">
    <source>
        <dbReference type="Proteomes" id="UP000782241"/>
    </source>
</evidence>
<dbReference type="PANTHER" id="PTHR46206:SF2">
    <property type="entry name" value="CYTOCHROME P450 MONOOXYGENASE AUSG-RELATED"/>
    <property type="match status" value="1"/>
</dbReference>
<evidence type="ECO:0000256" key="8">
    <source>
        <dbReference type="PIRSR" id="PIRSR602403-1"/>
    </source>
</evidence>
<dbReference type="GO" id="GO:0004497">
    <property type="term" value="F:monooxygenase activity"/>
    <property type="evidence" value="ECO:0007669"/>
    <property type="project" value="UniProtKB-KW"/>
</dbReference>
<accession>A0A9P7KJR6</accession>
<evidence type="ECO:0000256" key="7">
    <source>
        <dbReference type="ARBA" id="ARBA00023033"/>
    </source>
</evidence>
<dbReference type="GO" id="GO:0016705">
    <property type="term" value="F:oxidoreductase activity, acting on paired donors, with incorporation or reduction of molecular oxygen"/>
    <property type="evidence" value="ECO:0007669"/>
    <property type="project" value="InterPro"/>
</dbReference>
<keyword evidence="3 8" id="KW-0349">Heme</keyword>
<keyword evidence="4 8" id="KW-0479">Metal-binding</keyword>
<dbReference type="Gene3D" id="1.10.630.10">
    <property type="entry name" value="Cytochrome P450"/>
    <property type="match status" value="1"/>
</dbReference>
<dbReference type="PRINTS" id="PR00465">
    <property type="entry name" value="EP450IV"/>
</dbReference>
<dbReference type="PANTHER" id="PTHR46206">
    <property type="entry name" value="CYTOCHROME P450"/>
    <property type="match status" value="1"/>
</dbReference>
<dbReference type="AlphaFoldDB" id="A0A9P7KJR6"/>
<dbReference type="InterPro" id="IPR036396">
    <property type="entry name" value="Cyt_P450_sf"/>
</dbReference>
<evidence type="ECO:0000256" key="1">
    <source>
        <dbReference type="ARBA" id="ARBA00001971"/>
    </source>
</evidence>
<feature type="binding site" description="axial binding residue" evidence="8">
    <location>
        <position position="455"/>
    </location>
    <ligand>
        <name>heme</name>
        <dbReference type="ChEBI" id="CHEBI:30413"/>
    </ligand>
    <ligandPart>
        <name>Fe</name>
        <dbReference type="ChEBI" id="CHEBI:18248"/>
    </ligandPart>
</feature>
<dbReference type="EMBL" id="JAGPUO010000031">
    <property type="protein sequence ID" value="KAG5655316.1"/>
    <property type="molecule type" value="Genomic_DNA"/>
</dbReference>
<evidence type="ECO:0000256" key="6">
    <source>
        <dbReference type="ARBA" id="ARBA00023004"/>
    </source>
</evidence>
<evidence type="ECO:0000256" key="9">
    <source>
        <dbReference type="SAM" id="Phobius"/>
    </source>
</evidence>
<dbReference type="GO" id="GO:0005506">
    <property type="term" value="F:iron ion binding"/>
    <property type="evidence" value="ECO:0007669"/>
    <property type="project" value="InterPro"/>
</dbReference>
<keyword evidence="7" id="KW-0503">Monooxygenase</keyword>
<gene>
    <name evidence="10" type="ORF">KAF25_010468</name>
</gene>
<proteinExistence type="inferred from homology"/>
<evidence type="ECO:0008006" key="12">
    <source>
        <dbReference type="Google" id="ProtNLM"/>
    </source>
</evidence>
<dbReference type="Pfam" id="PF00067">
    <property type="entry name" value="p450"/>
    <property type="match status" value="1"/>
</dbReference>
<keyword evidence="9" id="KW-0812">Transmembrane</keyword>
<dbReference type="InterPro" id="IPR001128">
    <property type="entry name" value="Cyt_P450"/>
</dbReference>
<comment type="cofactor">
    <cofactor evidence="1 8">
        <name>heme</name>
        <dbReference type="ChEBI" id="CHEBI:30413"/>
    </cofactor>
</comment>
<organism evidence="10 11">
    <name type="scientific">Fusarium avenaceum</name>
    <dbReference type="NCBI Taxonomy" id="40199"/>
    <lineage>
        <taxon>Eukaryota</taxon>
        <taxon>Fungi</taxon>
        <taxon>Dikarya</taxon>
        <taxon>Ascomycota</taxon>
        <taxon>Pezizomycotina</taxon>
        <taxon>Sordariomycetes</taxon>
        <taxon>Hypocreomycetidae</taxon>
        <taxon>Hypocreales</taxon>
        <taxon>Nectriaceae</taxon>
        <taxon>Fusarium</taxon>
        <taxon>Fusarium tricinctum species complex</taxon>
    </lineage>
</organism>
<dbReference type="Proteomes" id="UP000782241">
    <property type="component" value="Unassembled WGS sequence"/>
</dbReference>
<comment type="caution">
    <text evidence="10">The sequence shown here is derived from an EMBL/GenBank/DDBJ whole genome shotgun (WGS) entry which is preliminary data.</text>
</comment>
<keyword evidence="6 8" id="KW-0408">Iron</keyword>
<reference evidence="10" key="1">
    <citation type="submission" date="2021-04" db="EMBL/GenBank/DDBJ databases">
        <title>Draft genome of Fusarium avenaceum strain F156N33, isolated from an atmospheric sample in Virginia.</title>
        <authorList>
            <person name="Yang S."/>
            <person name="Vinatzer B.A."/>
            <person name="Coleman J."/>
        </authorList>
    </citation>
    <scope>NUCLEOTIDE SEQUENCE</scope>
    <source>
        <strain evidence="10">F156N33</strain>
    </source>
</reference>
<evidence type="ECO:0000256" key="4">
    <source>
        <dbReference type="ARBA" id="ARBA00022723"/>
    </source>
</evidence>
<comment type="similarity">
    <text evidence="2">Belongs to the cytochrome P450 family.</text>
</comment>
<dbReference type="GO" id="GO:0020037">
    <property type="term" value="F:heme binding"/>
    <property type="evidence" value="ECO:0007669"/>
    <property type="project" value="InterPro"/>
</dbReference>
<evidence type="ECO:0000256" key="3">
    <source>
        <dbReference type="ARBA" id="ARBA00022617"/>
    </source>
</evidence>
<sequence length="520" mass="58482">MVTSNTSVPWAWPDSNTLHDLPWNIGLVPVTFLALVLVLSLGLFAPKSNIPLVNPPAWWELRWKKQLGFVEDGMKIILEGRKKYAGRPFRVITTLGECIVLPPSSVDSIRKNADLNFRKAVAKDFHFNSPGFSPFALLDDPNLLLLTVVRKQLTKHLKLVLVDILVDGRLNYSEWQDIQIQDATLDLVARLSSRVFLGDEICRNEAWLKITKDYTVLAFTAAAKMNLVPALFRPLAMWLDPTCKQLRAALAGAQSIMAPVIEARRKLVVEAQENGQQIPVFNDAIEWAEAEAKDPSYNATVFQLTISFAAIHTTTDLLTQTLIRLADKPEVIAPLREEIVAVLKTEGWKKTALYNMKLLDSAIKEAQRLKPAETIPLRRLATKDITLPDGTVIHKGEHTVVDGYSTSDPNVHPDPAEYDIYRFRKMREEPGGEHRAQLVSTSPEHLAFGHGNYACPGRFFASNEIKVALCYLLLRYDWKMAPGSTPEPICRATAMAVNPETRLMFRRRKEEIDLEALAFE</sequence>
<protein>
    <recommendedName>
        <fullName evidence="12">Cytochrome P450 monooxygenase</fullName>
    </recommendedName>
</protein>